<name>A0A8H4JYW0_9HYPO</name>
<evidence type="ECO:0000313" key="1">
    <source>
        <dbReference type="EMBL" id="KAF4441577.1"/>
    </source>
</evidence>
<dbReference type="GO" id="GO:0016301">
    <property type="term" value="F:kinase activity"/>
    <property type="evidence" value="ECO:0007669"/>
    <property type="project" value="UniProtKB-KW"/>
</dbReference>
<dbReference type="AlphaFoldDB" id="A0A8H4JYW0"/>
<sequence length="306" mass="34919">MARRMYPDKDLEEIDDNSWIIREVIITRHASKPSGPCWDDGKGTYFSISEAPSPKPATRPRSEPCPIVGIGHGNYQIGHGIIKTHRNLGTPEHITLEALAKKSLSFKIPKVYHHGIHGNSYYIVHSTIPEGQNMVYAWPKASEATKKHWISQIADAYVELSEWTGSDITAIDGGLMREYWLCPEAFEVQKTYDPEVLRQTCETCSMDCSNIVFSHNSFEPLAFTVDEKGLVGISQWNISGFVPKDWIRTKIHCNSMSGSVPICHQLWTEGEKKDWGNMIKSALEDRGFREFWYQFALWNSKRPRID</sequence>
<keyword evidence="1" id="KW-0418">Kinase</keyword>
<evidence type="ECO:0000313" key="2">
    <source>
        <dbReference type="Proteomes" id="UP000605986"/>
    </source>
</evidence>
<comment type="caution">
    <text evidence="1">The sequence shown here is derived from an EMBL/GenBank/DDBJ whole genome shotgun (WGS) entry which is preliminary data.</text>
</comment>
<organism evidence="1 2">
    <name type="scientific">Fusarium austroafricanum</name>
    <dbReference type="NCBI Taxonomy" id="2364996"/>
    <lineage>
        <taxon>Eukaryota</taxon>
        <taxon>Fungi</taxon>
        <taxon>Dikarya</taxon>
        <taxon>Ascomycota</taxon>
        <taxon>Pezizomycotina</taxon>
        <taxon>Sordariomycetes</taxon>
        <taxon>Hypocreomycetidae</taxon>
        <taxon>Hypocreales</taxon>
        <taxon>Nectriaceae</taxon>
        <taxon>Fusarium</taxon>
        <taxon>Fusarium concolor species complex</taxon>
    </lineage>
</organism>
<reference evidence="1" key="1">
    <citation type="submission" date="2020-01" db="EMBL/GenBank/DDBJ databases">
        <title>Identification and distribution of gene clusters putatively required for synthesis of sphingolipid metabolism inhibitors in phylogenetically diverse species of the filamentous fungus Fusarium.</title>
        <authorList>
            <person name="Kim H.-S."/>
            <person name="Busman M."/>
            <person name="Brown D.W."/>
            <person name="Divon H."/>
            <person name="Uhlig S."/>
            <person name="Proctor R.H."/>
        </authorList>
    </citation>
    <scope>NUCLEOTIDE SEQUENCE</scope>
    <source>
        <strain evidence="1">NRRL 53441</strain>
    </source>
</reference>
<proteinExistence type="predicted"/>
<keyword evidence="1" id="KW-0808">Transferase</keyword>
<dbReference type="PANTHER" id="PTHR21310">
    <property type="entry name" value="AMINOGLYCOSIDE PHOSPHOTRANSFERASE-RELATED-RELATED"/>
    <property type="match status" value="1"/>
</dbReference>
<dbReference type="PANTHER" id="PTHR21310:SF58">
    <property type="entry name" value="AMINOGLYCOSIDE PHOSPHOTRANSFERASE DOMAIN-CONTAINING PROTEIN"/>
    <property type="match status" value="1"/>
</dbReference>
<gene>
    <name evidence="1" type="ORF">F53441_11981</name>
</gene>
<keyword evidence="2" id="KW-1185">Reference proteome</keyword>
<dbReference type="OrthoDB" id="5404599at2759"/>
<dbReference type="Proteomes" id="UP000605986">
    <property type="component" value="Unassembled WGS sequence"/>
</dbReference>
<accession>A0A8H4JYW0</accession>
<dbReference type="InterPro" id="IPR051678">
    <property type="entry name" value="AGP_Transferase"/>
</dbReference>
<dbReference type="EMBL" id="JAADJG010000618">
    <property type="protein sequence ID" value="KAF4441577.1"/>
    <property type="molecule type" value="Genomic_DNA"/>
</dbReference>
<protein>
    <submittedName>
        <fullName evidence="1">Protein kinase-like domain protein</fullName>
    </submittedName>
</protein>